<protein>
    <recommendedName>
        <fullName evidence="2">Zn(2)-C6 fungal-type domain-containing protein</fullName>
    </recommendedName>
</protein>
<accession>A0A2L2TJQ6</accession>
<reference evidence="4" key="1">
    <citation type="submission" date="2014-10" db="EMBL/GenBank/DDBJ databases">
        <authorList>
            <person name="King R."/>
        </authorList>
    </citation>
    <scope>NUCLEOTIDE SEQUENCE [LARGE SCALE GENOMIC DNA]</scope>
    <source>
        <strain evidence="4">A3/5</strain>
    </source>
</reference>
<organism evidence="3 4">
    <name type="scientific">Fusarium venenatum</name>
    <dbReference type="NCBI Taxonomy" id="56646"/>
    <lineage>
        <taxon>Eukaryota</taxon>
        <taxon>Fungi</taxon>
        <taxon>Dikarya</taxon>
        <taxon>Ascomycota</taxon>
        <taxon>Pezizomycotina</taxon>
        <taxon>Sordariomycetes</taxon>
        <taxon>Hypocreomycetidae</taxon>
        <taxon>Hypocreales</taxon>
        <taxon>Nectriaceae</taxon>
        <taxon>Fusarium</taxon>
    </lineage>
</organism>
<dbReference type="Gene3D" id="4.10.240.10">
    <property type="entry name" value="Zn(2)-C6 fungal-type DNA-binding domain"/>
    <property type="match status" value="1"/>
</dbReference>
<dbReference type="GO" id="GO:0001228">
    <property type="term" value="F:DNA-binding transcription activator activity, RNA polymerase II-specific"/>
    <property type="evidence" value="ECO:0007669"/>
    <property type="project" value="TreeGrafter"/>
</dbReference>
<evidence type="ECO:0000256" key="1">
    <source>
        <dbReference type="ARBA" id="ARBA00023242"/>
    </source>
</evidence>
<keyword evidence="4" id="KW-1185">Reference proteome</keyword>
<dbReference type="SUPFAM" id="SSF57701">
    <property type="entry name" value="Zn2/Cys6 DNA-binding domain"/>
    <property type="match status" value="1"/>
</dbReference>
<dbReference type="SMART" id="SM00066">
    <property type="entry name" value="GAL4"/>
    <property type="match status" value="1"/>
</dbReference>
<evidence type="ECO:0000259" key="2">
    <source>
        <dbReference type="PROSITE" id="PS50048"/>
    </source>
</evidence>
<dbReference type="EMBL" id="LN649229">
    <property type="protein sequence ID" value="CEI65661.1"/>
    <property type="molecule type" value="Genomic_DNA"/>
</dbReference>
<dbReference type="InterPro" id="IPR053157">
    <property type="entry name" value="Sterol_Uptake_Regulator"/>
</dbReference>
<dbReference type="PRINTS" id="PR00755">
    <property type="entry name" value="AFLATOXINBRP"/>
</dbReference>
<evidence type="ECO:0000313" key="4">
    <source>
        <dbReference type="Proteomes" id="UP000245910"/>
    </source>
</evidence>
<dbReference type="Proteomes" id="UP000245910">
    <property type="component" value="Chromosome I"/>
</dbReference>
<name>A0A2L2TJQ6_9HYPO</name>
<dbReference type="RefSeq" id="XP_025589380.1">
    <property type="nucleotide sequence ID" value="XM_025730235.2"/>
</dbReference>
<keyword evidence="1" id="KW-0539">Nucleus</keyword>
<evidence type="ECO:0000313" key="3">
    <source>
        <dbReference type="EMBL" id="CEI65661.1"/>
    </source>
</evidence>
<dbReference type="PANTHER" id="PTHR47784:SF5">
    <property type="entry name" value="STEROL UPTAKE CONTROL PROTEIN 2"/>
    <property type="match status" value="1"/>
</dbReference>
<dbReference type="KEGG" id="fvn:FVRRES_02173"/>
<dbReference type="PROSITE" id="PS50048">
    <property type="entry name" value="ZN2_CY6_FUNGAL_2"/>
    <property type="match status" value="1"/>
</dbReference>
<dbReference type="GeneID" id="37253816"/>
<dbReference type="InterPro" id="IPR001138">
    <property type="entry name" value="Zn2Cys6_DnaBD"/>
</dbReference>
<dbReference type="InterPro" id="IPR036864">
    <property type="entry name" value="Zn2-C6_fun-type_DNA-bd_sf"/>
</dbReference>
<dbReference type="STRING" id="56646.A0A2L2TJQ6"/>
<dbReference type="PROSITE" id="PS00463">
    <property type="entry name" value="ZN2_CY6_FUNGAL_1"/>
    <property type="match status" value="1"/>
</dbReference>
<dbReference type="GO" id="GO:0008270">
    <property type="term" value="F:zinc ion binding"/>
    <property type="evidence" value="ECO:0007669"/>
    <property type="project" value="InterPro"/>
</dbReference>
<dbReference type="Pfam" id="PF00172">
    <property type="entry name" value="Zn_clus"/>
    <property type="match status" value="1"/>
</dbReference>
<proteinExistence type="predicted"/>
<dbReference type="AlphaFoldDB" id="A0A2L2TJQ6"/>
<dbReference type="PANTHER" id="PTHR47784">
    <property type="entry name" value="STEROL UPTAKE CONTROL PROTEIN 2"/>
    <property type="match status" value="1"/>
</dbReference>
<dbReference type="CDD" id="cd00067">
    <property type="entry name" value="GAL4"/>
    <property type="match status" value="1"/>
</dbReference>
<feature type="domain" description="Zn(2)-C6 fungal-type" evidence="2">
    <location>
        <begin position="20"/>
        <end position="50"/>
    </location>
</feature>
<sequence length="431" mass="48904">MRKDTSERRGRQAHRKSRGGCIECKRRHIKCGEEKPQCRSCVIRDLPCLYQHHRCSSLRGESSRKAPKLESDHESCFSALSECNRSLSVPTSLDSLAVTIDMFTLHELDILHHWTTITSQIMCTQLAPNQGWDITIPQLGFQYPFVLYGALSVASLQRALSDPEDIQGHIAAATDYHANAVQRFLATQAMTSQHNDRTLDAMFAFSIIDTIYVFATYGTLSRQSEPTSRPSHILELDWIRDIRSVRALLKPFNDKIREGCLSEFENLEAYEDCNVGHGSVSGDDELLGLHVSYEGCSSADIELYNSTIKLLRSCRPYMTSLGDVSTDDARLTRLNPHWITPLIFLQEVSEEYVDKLCQRQPPALLILSFFGAMLSAYDTIWFMEGWALEIVSAVDYALGDYWAPYTAWCREQVAMNFVRWESASEMETPIS</sequence>